<dbReference type="InterPro" id="IPR013545">
    <property type="entry name" value="T2SS_protein-GspG_C"/>
</dbReference>
<dbReference type="Pfam" id="PF08334">
    <property type="entry name" value="T2SSG"/>
    <property type="match status" value="1"/>
</dbReference>
<dbReference type="GO" id="GO:0005886">
    <property type="term" value="C:plasma membrane"/>
    <property type="evidence" value="ECO:0007669"/>
    <property type="project" value="UniProtKB-SubCell"/>
</dbReference>
<dbReference type="PANTHER" id="PTHR30093:SF44">
    <property type="entry name" value="TYPE II SECRETION SYSTEM CORE PROTEIN G"/>
    <property type="match status" value="1"/>
</dbReference>
<proteinExistence type="inferred from homology"/>
<name>A0A1W1BUN1_9ZZZZ</name>
<feature type="transmembrane region" description="Helical" evidence="10">
    <location>
        <begin position="12"/>
        <end position="34"/>
    </location>
</feature>
<protein>
    <recommendedName>
        <fullName evidence="3">Type II secretion system core protein G</fullName>
    </recommendedName>
</protein>
<organism evidence="12">
    <name type="scientific">hydrothermal vent metagenome</name>
    <dbReference type="NCBI Taxonomy" id="652676"/>
    <lineage>
        <taxon>unclassified sequences</taxon>
        <taxon>metagenomes</taxon>
        <taxon>ecological metagenomes</taxon>
    </lineage>
</organism>
<evidence type="ECO:0000313" key="12">
    <source>
        <dbReference type="EMBL" id="SFV57194.1"/>
    </source>
</evidence>
<keyword evidence="9 10" id="KW-0472">Membrane</keyword>
<comment type="subcellular location">
    <subcellularLocation>
        <location evidence="1">Cell inner membrane</location>
        <topology evidence="1">Single-pass membrane protein</topology>
    </subcellularLocation>
</comment>
<comment type="similarity">
    <text evidence="2">Belongs to the GSP G family.</text>
</comment>
<dbReference type="SUPFAM" id="SSF54523">
    <property type="entry name" value="Pili subunits"/>
    <property type="match status" value="1"/>
</dbReference>
<evidence type="ECO:0000256" key="4">
    <source>
        <dbReference type="ARBA" id="ARBA00022475"/>
    </source>
</evidence>
<gene>
    <name evidence="12" type="ORF">MNB_SV-6-699</name>
</gene>
<keyword evidence="5" id="KW-0488">Methylation</keyword>
<dbReference type="NCBIfam" id="TIGR02532">
    <property type="entry name" value="IV_pilin_GFxxxE"/>
    <property type="match status" value="1"/>
</dbReference>
<dbReference type="EMBL" id="FPHC01000041">
    <property type="protein sequence ID" value="SFV57194.1"/>
    <property type="molecule type" value="Genomic_DNA"/>
</dbReference>
<dbReference type="GO" id="GO:0015627">
    <property type="term" value="C:type II protein secretion system complex"/>
    <property type="evidence" value="ECO:0007669"/>
    <property type="project" value="InterPro"/>
</dbReference>
<dbReference type="PRINTS" id="PR00813">
    <property type="entry name" value="BCTERIALGSPG"/>
</dbReference>
<reference evidence="12" key="1">
    <citation type="submission" date="2016-10" db="EMBL/GenBank/DDBJ databases">
        <authorList>
            <person name="de Groot N.N."/>
        </authorList>
    </citation>
    <scope>NUCLEOTIDE SEQUENCE</scope>
</reference>
<keyword evidence="6" id="KW-0997">Cell inner membrane</keyword>
<dbReference type="InterPro" id="IPR045584">
    <property type="entry name" value="Pilin-like"/>
</dbReference>
<evidence type="ECO:0000256" key="9">
    <source>
        <dbReference type="ARBA" id="ARBA00023136"/>
    </source>
</evidence>
<dbReference type="NCBIfam" id="TIGR01710">
    <property type="entry name" value="typeII_sec_gspG"/>
    <property type="match status" value="1"/>
</dbReference>
<evidence type="ECO:0000256" key="7">
    <source>
        <dbReference type="ARBA" id="ARBA00022692"/>
    </source>
</evidence>
<dbReference type="InterPro" id="IPR012902">
    <property type="entry name" value="N_methyl_site"/>
</dbReference>
<feature type="domain" description="Type II secretion system protein GspG C-terminal" evidence="11">
    <location>
        <begin position="36"/>
        <end position="139"/>
    </location>
</feature>
<accession>A0A1W1BUN1</accession>
<keyword evidence="8 10" id="KW-1133">Transmembrane helix</keyword>
<dbReference type="Gene3D" id="3.30.700.10">
    <property type="entry name" value="Glycoprotein, Type 4 Pilin"/>
    <property type="match status" value="1"/>
</dbReference>
<keyword evidence="4" id="KW-1003">Cell membrane</keyword>
<dbReference type="GO" id="GO:0015628">
    <property type="term" value="P:protein secretion by the type II secretion system"/>
    <property type="evidence" value="ECO:0007669"/>
    <property type="project" value="InterPro"/>
</dbReference>
<evidence type="ECO:0000256" key="2">
    <source>
        <dbReference type="ARBA" id="ARBA00009984"/>
    </source>
</evidence>
<evidence type="ECO:0000256" key="3">
    <source>
        <dbReference type="ARBA" id="ARBA00020042"/>
    </source>
</evidence>
<sequence>MILQTNTKRQRSAFSLLELLVVILILGVLAAFVAPNLIGKGEEARRDLVCVQMNSISQALKMFKLDNGMYPDTEEGLSALTSNPDSDKYPNYGRKPYLENAPKDSWQNPFAYLKTDTGYELISFGADRKEGGVDDAEDIFYSKCKK</sequence>
<evidence type="ECO:0000256" key="5">
    <source>
        <dbReference type="ARBA" id="ARBA00022481"/>
    </source>
</evidence>
<dbReference type="AlphaFoldDB" id="A0A1W1BUN1"/>
<evidence type="ECO:0000256" key="1">
    <source>
        <dbReference type="ARBA" id="ARBA00004377"/>
    </source>
</evidence>
<evidence type="ECO:0000256" key="6">
    <source>
        <dbReference type="ARBA" id="ARBA00022519"/>
    </source>
</evidence>
<dbReference type="Pfam" id="PF07963">
    <property type="entry name" value="N_methyl"/>
    <property type="match status" value="1"/>
</dbReference>
<evidence type="ECO:0000259" key="11">
    <source>
        <dbReference type="Pfam" id="PF08334"/>
    </source>
</evidence>
<keyword evidence="7 10" id="KW-0812">Transmembrane</keyword>
<dbReference type="InterPro" id="IPR000983">
    <property type="entry name" value="Bac_GSPG_pilin"/>
</dbReference>
<evidence type="ECO:0000256" key="10">
    <source>
        <dbReference type="SAM" id="Phobius"/>
    </source>
</evidence>
<evidence type="ECO:0000256" key="8">
    <source>
        <dbReference type="ARBA" id="ARBA00022989"/>
    </source>
</evidence>
<dbReference type="PANTHER" id="PTHR30093">
    <property type="entry name" value="GENERAL SECRETION PATHWAY PROTEIN G"/>
    <property type="match status" value="1"/>
</dbReference>
<dbReference type="InterPro" id="IPR010054">
    <property type="entry name" value="Type2_sec_GspG"/>
</dbReference>